<dbReference type="EMBL" id="JAIQCJ010000254">
    <property type="protein sequence ID" value="KAJ8797317.1"/>
    <property type="molecule type" value="Genomic_DNA"/>
</dbReference>
<dbReference type="Proteomes" id="UP001159641">
    <property type="component" value="Unassembled WGS sequence"/>
</dbReference>
<name>A0AB34I265_ESCRO</name>
<dbReference type="AlphaFoldDB" id="A0AB34I265"/>
<gene>
    <name evidence="1" type="ORF">J1605_017545</name>
</gene>
<keyword evidence="2" id="KW-1185">Reference proteome</keyword>
<proteinExistence type="predicted"/>
<dbReference type="Gene3D" id="1.10.20.10">
    <property type="entry name" value="Histone, subunit A"/>
    <property type="match status" value="1"/>
</dbReference>
<dbReference type="GO" id="GO:0046982">
    <property type="term" value="F:protein heterodimerization activity"/>
    <property type="evidence" value="ECO:0007669"/>
    <property type="project" value="InterPro"/>
</dbReference>
<dbReference type="SUPFAM" id="SSF47113">
    <property type="entry name" value="Histone-fold"/>
    <property type="match status" value="1"/>
</dbReference>
<evidence type="ECO:0000313" key="2">
    <source>
        <dbReference type="Proteomes" id="UP001159641"/>
    </source>
</evidence>
<accession>A0AB34I265</accession>
<evidence type="ECO:0000313" key="1">
    <source>
        <dbReference type="EMBL" id="KAJ8797317.1"/>
    </source>
</evidence>
<sequence>MCGCGKQGSKADTKGFAGLAPVAPGPSALPAPQRQLCQGGWSLSAGVPGKVLEYLTAEILELVRNMAQDKKKACVTYNSQKWK</sequence>
<dbReference type="InterPro" id="IPR009072">
    <property type="entry name" value="Histone-fold"/>
</dbReference>
<protein>
    <submittedName>
        <fullName evidence="1">Uncharacterized protein</fullName>
    </submittedName>
</protein>
<reference evidence="1 2" key="1">
    <citation type="submission" date="2022-11" db="EMBL/GenBank/DDBJ databases">
        <title>Whole genome sequence of Eschrichtius robustus ER-17-0199.</title>
        <authorList>
            <person name="Bruniche-Olsen A."/>
            <person name="Black A.N."/>
            <person name="Fields C.J."/>
            <person name="Walden K."/>
            <person name="Dewoody J.A."/>
        </authorList>
    </citation>
    <scope>NUCLEOTIDE SEQUENCE [LARGE SCALE GENOMIC DNA]</scope>
    <source>
        <strain evidence="1">ER-17-0199</strain>
        <tissue evidence="1">Blubber</tissue>
    </source>
</reference>
<comment type="caution">
    <text evidence="1">The sequence shown here is derived from an EMBL/GenBank/DDBJ whole genome shotgun (WGS) entry which is preliminary data.</text>
</comment>
<organism evidence="1 2">
    <name type="scientific">Eschrichtius robustus</name>
    <name type="common">California gray whale</name>
    <name type="synonym">Eschrichtius gibbosus</name>
    <dbReference type="NCBI Taxonomy" id="9764"/>
    <lineage>
        <taxon>Eukaryota</taxon>
        <taxon>Metazoa</taxon>
        <taxon>Chordata</taxon>
        <taxon>Craniata</taxon>
        <taxon>Vertebrata</taxon>
        <taxon>Euteleostomi</taxon>
        <taxon>Mammalia</taxon>
        <taxon>Eutheria</taxon>
        <taxon>Laurasiatheria</taxon>
        <taxon>Artiodactyla</taxon>
        <taxon>Whippomorpha</taxon>
        <taxon>Cetacea</taxon>
        <taxon>Mysticeti</taxon>
        <taxon>Eschrichtiidae</taxon>
        <taxon>Eschrichtius</taxon>
    </lineage>
</organism>